<keyword evidence="7 10" id="KW-0406">Ion transport</keyword>
<evidence type="ECO:0000256" key="4">
    <source>
        <dbReference type="ARBA" id="ARBA00022475"/>
    </source>
</evidence>
<evidence type="ECO:0000256" key="5">
    <source>
        <dbReference type="ARBA" id="ARBA00022692"/>
    </source>
</evidence>
<gene>
    <name evidence="10 11" type="primary">mscL</name>
    <name evidence="11" type="ORF">NE695_12630</name>
</gene>
<dbReference type="EMBL" id="JANFZH010000029">
    <property type="protein sequence ID" value="MCQ4840753.1"/>
    <property type="molecule type" value="Genomic_DNA"/>
</dbReference>
<dbReference type="InterPro" id="IPR019823">
    <property type="entry name" value="Mechanosensitive_channel_CS"/>
</dbReference>
<dbReference type="PANTHER" id="PTHR30266:SF2">
    <property type="entry name" value="LARGE-CONDUCTANCE MECHANOSENSITIVE CHANNEL"/>
    <property type="match status" value="1"/>
</dbReference>
<dbReference type="Proteomes" id="UP001524473">
    <property type="component" value="Unassembled WGS sequence"/>
</dbReference>
<feature type="transmembrane region" description="Helical" evidence="10">
    <location>
        <begin position="16"/>
        <end position="37"/>
    </location>
</feature>
<dbReference type="InterPro" id="IPR037673">
    <property type="entry name" value="MSC/AndL"/>
</dbReference>
<keyword evidence="5 10" id="KW-0812">Transmembrane</keyword>
<comment type="subunit">
    <text evidence="10">Homopentamer.</text>
</comment>
<name>A0ABT1S1E7_9FIRM</name>
<dbReference type="NCBIfam" id="TIGR00220">
    <property type="entry name" value="mscL"/>
    <property type="match status" value="1"/>
</dbReference>
<evidence type="ECO:0000256" key="8">
    <source>
        <dbReference type="ARBA" id="ARBA00023136"/>
    </source>
</evidence>
<keyword evidence="6 10" id="KW-1133">Transmembrane helix</keyword>
<evidence type="ECO:0000256" key="3">
    <source>
        <dbReference type="ARBA" id="ARBA00022448"/>
    </source>
</evidence>
<evidence type="ECO:0000256" key="7">
    <source>
        <dbReference type="ARBA" id="ARBA00023065"/>
    </source>
</evidence>
<evidence type="ECO:0000313" key="12">
    <source>
        <dbReference type="Proteomes" id="UP001524473"/>
    </source>
</evidence>
<dbReference type="Gene3D" id="1.10.1200.120">
    <property type="entry name" value="Large-conductance mechanosensitive channel, MscL, domain 1"/>
    <property type="match status" value="1"/>
</dbReference>
<dbReference type="InterPro" id="IPR001185">
    <property type="entry name" value="MS_channel"/>
</dbReference>
<sequence>MKIIKEFKEFISRGNVIDMAVGVIIGGAFTAIVNALVDNILNPLIGIITGGVDFSSLSITIGEGENPAVFAYGSFITAVINFLLVALVLFLIIKAMNKFHFKKEEEVPAAPTTKICPFCKSEIAIEASRCPHCTSELAAEETE</sequence>
<evidence type="ECO:0000256" key="2">
    <source>
        <dbReference type="ARBA" id="ARBA00007254"/>
    </source>
</evidence>
<keyword evidence="3 10" id="KW-0813">Transport</keyword>
<comment type="subcellular location">
    <subcellularLocation>
        <location evidence="1 10">Cell membrane</location>
        <topology evidence="1 10">Multi-pass membrane protein</topology>
    </subcellularLocation>
</comment>
<evidence type="ECO:0000256" key="9">
    <source>
        <dbReference type="ARBA" id="ARBA00023303"/>
    </source>
</evidence>
<dbReference type="Pfam" id="PF01741">
    <property type="entry name" value="MscL"/>
    <property type="match status" value="1"/>
</dbReference>
<keyword evidence="12" id="KW-1185">Reference proteome</keyword>
<reference evidence="11 12" key="1">
    <citation type="submission" date="2022-06" db="EMBL/GenBank/DDBJ databases">
        <title>Isolation of gut microbiota from human fecal samples.</title>
        <authorList>
            <person name="Pamer E.G."/>
            <person name="Barat B."/>
            <person name="Waligurski E."/>
            <person name="Medina S."/>
            <person name="Paddock L."/>
            <person name="Mostad J."/>
        </authorList>
    </citation>
    <scope>NUCLEOTIDE SEQUENCE [LARGE SCALE GENOMIC DNA]</scope>
    <source>
        <strain evidence="11 12">DFI.9.73</strain>
    </source>
</reference>
<keyword evidence="8 10" id="KW-0472">Membrane</keyword>
<proteinExistence type="inferred from homology"/>
<keyword evidence="4 10" id="KW-1003">Cell membrane</keyword>
<dbReference type="GeneID" id="90533529"/>
<dbReference type="SUPFAM" id="SSF81330">
    <property type="entry name" value="Gated mechanosensitive channel"/>
    <property type="match status" value="1"/>
</dbReference>
<evidence type="ECO:0000313" key="11">
    <source>
        <dbReference type="EMBL" id="MCQ4840753.1"/>
    </source>
</evidence>
<accession>A0ABT1S1E7</accession>
<dbReference type="PRINTS" id="PR01264">
    <property type="entry name" value="MECHCHANNEL"/>
</dbReference>
<dbReference type="PANTHER" id="PTHR30266">
    <property type="entry name" value="MECHANOSENSITIVE CHANNEL MSCL"/>
    <property type="match status" value="1"/>
</dbReference>
<feature type="transmembrane region" description="Helical" evidence="10">
    <location>
        <begin position="69"/>
        <end position="93"/>
    </location>
</feature>
<comment type="caution">
    <text evidence="11">The sequence shown here is derived from an EMBL/GenBank/DDBJ whole genome shotgun (WGS) entry which is preliminary data.</text>
</comment>
<dbReference type="InterPro" id="IPR036019">
    <property type="entry name" value="MscL_channel"/>
</dbReference>
<evidence type="ECO:0000256" key="10">
    <source>
        <dbReference type="HAMAP-Rule" id="MF_00115"/>
    </source>
</evidence>
<keyword evidence="9 10" id="KW-0407">Ion channel</keyword>
<comment type="function">
    <text evidence="10">Channel that opens in response to stretch forces in the membrane lipid bilayer. May participate in the regulation of osmotic pressure changes within the cell.</text>
</comment>
<evidence type="ECO:0000256" key="6">
    <source>
        <dbReference type="ARBA" id="ARBA00022989"/>
    </source>
</evidence>
<evidence type="ECO:0000256" key="1">
    <source>
        <dbReference type="ARBA" id="ARBA00004651"/>
    </source>
</evidence>
<protein>
    <recommendedName>
        <fullName evidence="10">Large-conductance mechanosensitive channel</fullName>
    </recommendedName>
</protein>
<dbReference type="RefSeq" id="WP_066866714.1">
    <property type="nucleotide sequence ID" value="NZ_CABKVV010000014.1"/>
</dbReference>
<comment type="similarity">
    <text evidence="2 10">Belongs to the MscL family.</text>
</comment>
<organism evidence="11 12">
    <name type="scientific">Neglectibacter timonensis</name>
    <dbReference type="NCBI Taxonomy" id="1776382"/>
    <lineage>
        <taxon>Bacteria</taxon>
        <taxon>Bacillati</taxon>
        <taxon>Bacillota</taxon>
        <taxon>Clostridia</taxon>
        <taxon>Eubacteriales</taxon>
        <taxon>Oscillospiraceae</taxon>
        <taxon>Neglectibacter</taxon>
    </lineage>
</organism>
<dbReference type="HAMAP" id="MF_00115">
    <property type="entry name" value="MscL"/>
    <property type="match status" value="1"/>
</dbReference>
<dbReference type="PROSITE" id="PS01327">
    <property type="entry name" value="MSCL"/>
    <property type="match status" value="1"/>
</dbReference>